<feature type="domain" description="ATP-dependent helicase C-terminal" evidence="1">
    <location>
        <begin position="1"/>
        <end position="100"/>
    </location>
</feature>
<dbReference type="SMART" id="SM00491">
    <property type="entry name" value="HELICc2"/>
    <property type="match status" value="1"/>
</dbReference>
<keyword evidence="2" id="KW-0547">Nucleotide-binding</keyword>
<organism evidence="2 3">
    <name type="scientific">Saccharolobus islandicus (strain M.16.4 / Kamchatka #3)</name>
    <name type="common">Sulfolobus islandicus</name>
    <dbReference type="NCBI Taxonomy" id="426118"/>
    <lineage>
        <taxon>Archaea</taxon>
        <taxon>Thermoproteota</taxon>
        <taxon>Thermoprotei</taxon>
        <taxon>Sulfolobales</taxon>
        <taxon>Sulfolobaceae</taxon>
        <taxon>Saccharolobus</taxon>
    </lineage>
</organism>
<dbReference type="Gene3D" id="3.40.50.300">
    <property type="entry name" value="P-loop containing nucleotide triphosphate hydrolases"/>
    <property type="match status" value="1"/>
</dbReference>
<dbReference type="GO" id="GO:0006139">
    <property type="term" value="P:nucleobase-containing compound metabolic process"/>
    <property type="evidence" value="ECO:0007669"/>
    <property type="project" value="InterPro"/>
</dbReference>
<dbReference type="HOGENOM" id="CLU_2091406_0_0_2"/>
<dbReference type="InterPro" id="IPR045028">
    <property type="entry name" value="DinG/Rad3-like"/>
</dbReference>
<reference evidence="2 3" key="1">
    <citation type="journal article" date="2009" name="Proc. Natl. Acad. Sci. U.S.A.">
        <title>Biogeography of the Sulfolobus islandicus pan-genome.</title>
        <authorList>
            <person name="Reno M.L."/>
            <person name="Held N.L."/>
            <person name="Fields C.J."/>
            <person name="Burke P.V."/>
            <person name="Whitaker R.J."/>
        </authorList>
    </citation>
    <scope>NUCLEOTIDE SEQUENCE [LARGE SCALE GENOMIC DNA]</scope>
    <source>
        <strain evidence="3">M.16.4 / Kamchatka #3</strain>
    </source>
</reference>
<keyword evidence="2" id="KW-0378">Hydrolase</keyword>
<dbReference type="InterPro" id="IPR006555">
    <property type="entry name" value="ATP-dep_Helicase_C"/>
</dbReference>
<dbReference type="Pfam" id="PF13307">
    <property type="entry name" value="Helicase_C_2"/>
    <property type="match status" value="1"/>
</dbReference>
<dbReference type="GO" id="GO:0005524">
    <property type="term" value="F:ATP binding"/>
    <property type="evidence" value="ECO:0007669"/>
    <property type="project" value="InterPro"/>
</dbReference>
<protein>
    <submittedName>
        <fullName evidence="2">Helicase c2</fullName>
    </submittedName>
</protein>
<dbReference type="KEGG" id="sid:M164_1622"/>
<dbReference type="PANTHER" id="PTHR11472">
    <property type="entry name" value="DNA REPAIR DEAD HELICASE RAD3/XP-D SUBFAMILY MEMBER"/>
    <property type="match status" value="1"/>
</dbReference>
<dbReference type="GO" id="GO:0016818">
    <property type="term" value="F:hydrolase activity, acting on acid anhydrides, in phosphorus-containing anhydrides"/>
    <property type="evidence" value="ECO:0007669"/>
    <property type="project" value="InterPro"/>
</dbReference>
<dbReference type="AlphaFoldDB" id="C4KI11"/>
<evidence type="ECO:0000313" key="2">
    <source>
        <dbReference type="EMBL" id="ACR42225.1"/>
    </source>
</evidence>
<keyword evidence="2" id="KW-0347">Helicase</keyword>
<name>C4KI11_SACI6</name>
<evidence type="ECO:0000313" key="3">
    <source>
        <dbReference type="Proteomes" id="UP000001479"/>
    </source>
</evidence>
<accession>C4KI11</accession>
<keyword evidence="2" id="KW-0067">ATP-binding</keyword>
<evidence type="ECO:0000259" key="1">
    <source>
        <dbReference type="SMART" id="SM00491"/>
    </source>
</evidence>
<dbReference type="Proteomes" id="UP000001479">
    <property type="component" value="Chromosome"/>
</dbReference>
<proteinExistence type="predicted"/>
<dbReference type="GO" id="GO:0003678">
    <property type="term" value="F:DNA helicase activity"/>
    <property type="evidence" value="ECO:0007669"/>
    <property type="project" value="TreeGrafter"/>
</dbReference>
<dbReference type="EMBL" id="CP001402">
    <property type="protein sequence ID" value="ACR42225.1"/>
    <property type="molecule type" value="Genomic_DNA"/>
</dbReference>
<gene>
    <name evidence="2" type="ordered locus">M164_1622</name>
</gene>
<dbReference type="PANTHER" id="PTHR11472:SF34">
    <property type="entry name" value="REGULATOR OF TELOMERE ELONGATION HELICASE 1"/>
    <property type="match status" value="1"/>
</dbReference>
<sequence>MKTGKYLVMLVMRAKESEGVEFRDKENLFESLVLVGLPYPNVSDDMVKKRIERLSKITGRSKDLIIHDLTAIVIKQTIGRAFRDPNDYVKVYLCDSRYKEYFSDLGLTEKEIKLFV</sequence>
<dbReference type="GO" id="GO:0003676">
    <property type="term" value="F:nucleic acid binding"/>
    <property type="evidence" value="ECO:0007669"/>
    <property type="project" value="InterPro"/>
</dbReference>
<dbReference type="InterPro" id="IPR027417">
    <property type="entry name" value="P-loop_NTPase"/>
</dbReference>